<evidence type="ECO:0000256" key="2">
    <source>
        <dbReference type="ARBA" id="ARBA00022670"/>
    </source>
</evidence>
<reference evidence="5 6" key="1">
    <citation type="submission" date="2016-10" db="EMBL/GenBank/DDBJ databases">
        <title>Draft genome sequences of four alkaliphilic bacteria belonging to the Anaerobacillus genus.</title>
        <authorList>
            <person name="Bassil N.M."/>
            <person name="Lloyd J.R."/>
        </authorList>
    </citation>
    <scope>NUCLEOTIDE SEQUENCE [LARGE SCALE GENOMIC DNA]</scope>
    <source>
        <strain evidence="5 6">DSM 18345</strain>
    </source>
</reference>
<evidence type="ECO:0000313" key="5">
    <source>
        <dbReference type="EMBL" id="OIJ12663.1"/>
    </source>
</evidence>
<sequence length="216" mass="24873">MNNKIMRFKESDEFRALEPTEDNGHIVEGYAIVYDEETNIGGWFREKILSGALDGADLKDVPMFIHHERRKIPLARSRNNNSNSTLQLKPDNKGLFFRAELDVENNSEARALYSAVKRGDISGMSFAFTIKEENWRDKDRDVPLREIVKFNRIFEISALSTPQYQGADINARSETLDSADKKALDNALRSKETDDSENEIKERELKLAKIKLEKLY</sequence>
<keyword evidence="3" id="KW-0378">Hydrolase</keyword>
<accession>A0A1S2LKS4</accession>
<dbReference type="OrthoDB" id="64791at2"/>
<protein>
    <recommendedName>
        <fullName evidence="4">Prohead serine protease domain-containing protein</fullName>
    </recommendedName>
</protein>
<keyword evidence="1" id="KW-1188">Viral release from host cell</keyword>
<evidence type="ECO:0000256" key="1">
    <source>
        <dbReference type="ARBA" id="ARBA00022612"/>
    </source>
</evidence>
<dbReference type="EMBL" id="MLQR01000030">
    <property type="protein sequence ID" value="OIJ12663.1"/>
    <property type="molecule type" value="Genomic_DNA"/>
</dbReference>
<evidence type="ECO:0000313" key="6">
    <source>
        <dbReference type="Proteomes" id="UP000179524"/>
    </source>
</evidence>
<dbReference type="InterPro" id="IPR054613">
    <property type="entry name" value="Peptidase_S78_dom"/>
</dbReference>
<keyword evidence="2" id="KW-0645">Protease</keyword>
<evidence type="ECO:0000256" key="3">
    <source>
        <dbReference type="ARBA" id="ARBA00022801"/>
    </source>
</evidence>
<organism evidence="5 6">
    <name type="scientific">Anaerobacillus alkalilacustris</name>
    <dbReference type="NCBI Taxonomy" id="393763"/>
    <lineage>
        <taxon>Bacteria</taxon>
        <taxon>Bacillati</taxon>
        <taxon>Bacillota</taxon>
        <taxon>Bacilli</taxon>
        <taxon>Bacillales</taxon>
        <taxon>Bacillaceae</taxon>
        <taxon>Anaerobacillus</taxon>
    </lineage>
</organism>
<comment type="caution">
    <text evidence="5">The sequence shown here is derived from an EMBL/GenBank/DDBJ whole genome shotgun (WGS) entry which is preliminary data.</text>
</comment>
<gene>
    <name evidence="5" type="ORF">BKP37_12740</name>
</gene>
<dbReference type="RefSeq" id="WP_071309983.1">
    <property type="nucleotide sequence ID" value="NZ_MLQR01000030.1"/>
</dbReference>
<name>A0A1S2LKS4_9BACI</name>
<proteinExistence type="predicted"/>
<keyword evidence="6" id="KW-1185">Reference proteome</keyword>
<dbReference type="Pfam" id="PF04586">
    <property type="entry name" value="Peptidase_S78"/>
    <property type="match status" value="1"/>
</dbReference>
<dbReference type="AlphaFoldDB" id="A0A1S2LKS4"/>
<dbReference type="GO" id="GO:0006508">
    <property type="term" value="P:proteolysis"/>
    <property type="evidence" value="ECO:0007669"/>
    <property type="project" value="UniProtKB-KW"/>
</dbReference>
<evidence type="ECO:0000259" key="4">
    <source>
        <dbReference type="Pfam" id="PF04586"/>
    </source>
</evidence>
<dbReference type="InterPro" id="IPR006433">
    <property type="entry name" value="Prohead_protease"/>
</dbReference>
<feature type="domain" description="Prohead serine protease" evidence="4">
    <location>
        <begin position="18"/>
        <end position="180"/>
    </location>
</feature>
<dbReference type="GO" id="GO:0008233">
    <property type="term" value="F:peptidase activity"/>
    <property type="evidence" value="ECO:0007669"/>
    <property type="project" value="UniProtKB-KW"/>
</dbReference>
<dbReference type="Proteomes" id="UP000179524">
    <property type="component" value="Unassembled WGS sequence"/>
</dbReference>
<dbReference type="NCBIfam" id="TIGR01543">
    <property type="entry name" value="proheadase_HK97"/>
    <property type="match status" value="1"/>
</dbReference>